<organism evidence="1 2">
    <name type="scientific">Kitasatospora phosalacinea</name>
    <dbReference type="NCBI Taxonomy" id="2065"/>
    <lineage>
        <taxon>Bacteria</taxon>
        <taxon>Bacillati</taxon>
        <taxon>Actinomycetota</taxon>
        <taxon>Actinomycetes</taxon>
        <taxon>Kitasatosporales</taxon>
        <taxon>Streptomycetaceae</taxon>
        <taxon>Kitasatospora</taxon>
    </lineage>
</organism>
<evidence type="ECO:0000313" key="1">
    <source>
        <dbReference type="EMBL" id="MFE1354711.1"/>
    </source>
</evidence>
<accession>A0ABW6GPV1</accession>
<gene>
    <name evidence="1" type="ORF">ACFW6T_22230</name>
</gene>
<reference evidence="1 2" key="1">
    <citation type="submission" date="2024-09" db="EMBL/GenBank/DDBJ databases">
        <title>The Natural Products Discovery Center: Release of the First 8490 Sequenced Strains for Exploring Actinobacteria Biosynthetic Diversity.</title>
        <authorList>
            <person name="Kalkreuter E."/>
            <person name="Kautsar S.A."/>
            <person name="Yang D."/>
            <person name="Bader C.D."/>
            <person name="Teijaro C.N."/>
            <person name="Fluegel L."/>
            <person name="Davis C.M."/>
            <person name="Simpson J.R."/>
            <person name="Lauterbach L."/>
            <person name="Steele A.D."/>
            <person name="Gui C."/>
            <person name="Meng S."/>
            <person name="Li G."/>
            <person name="Viehrig K."/>
            <person name="Ye F."/>
            <person name="Su P."/>
            <person name="Kiefer A.F."/>
            <person name="Nichols A."/>
            <person name="Cepeda A.J."/>
            <person name="Yan W."/>
            <person name="Fan B."/>
            <person name="Jiang Y."/>
            <person name="Adhikari A."/>
            <person name="Zheng C.-J."/>
            <person name="Schuster L."/>
            <person name="Cowan T.M."/>
            <person name="Smanski M.J."/>
            <person name="Chevrette M.G."/>
            <person name="De Carvalho L.P.S."/>
            <person name="Shen B."/>
        </authorList>
    </citation>
    <scope>NUCLEOTIDE SEQUENCE [LARGE SCALE GENOMIC DNA]</scope>
    <source>
        <strain evidence="1 2">NPDC058753</strain>
    </source>
</reference>
<evidence type="ECO:0000313" key="2">
    <source>
        <dbReference type="Proteomes" id="UP001599542"/>
    </source>
</evidence>
<keyword evidence="2" id="KW-1185">Reference proteome</keyword>
<dbReference type="RefSeq" id="WP_380327097.1">
    <property type="nucleotide sequence ID" value="NZ_JBHYPW010000037.1"/>
</dbReference>
<comment type="caution">
    <text evidence="1">The sequence shown here is derived from an EMBL/GenBank/DDBJ whole genome shotgun (WGS) entry which is preliminary data.</text>
</comment>
<dbReference type="Proteomes" id="UP001599542">
    <property type="component" value="Unassembled WGS sequence"/>
</dbReference>
<proteinExistence type="predicted"/>
<protein>
    <submittedName>
        <fullName evidence="1">Uncharacterized protein</fullName>
    </submittedName>
</protein>
<name>A0ABW6GPV1_9ACTN</name>
<sequence>MPTAVRELARIGPAARPAVPLLRAALAGDRRLRSNAAWRGFVEDEELRAAAAGALVAVQG</sequence>
<dbReference type="EMBL" id="JBHYPX010000047">
    <property type="protein sequence ID" value="MFE1354711.1"/>
    <property type="molecule type" value="Genomic_DNA"/>
</dbReference>